<dbReference type="OrthoDB" id="689578at2759"/>
<evidence type="ECO:0000313" key="1">
    <source>
        <dbReference type="EMBL" id="KAG0467125.1"/>
    </source>
</evidence>
<evidence type="ECO:0000313" key="2">
    <source>
        <dbReference type="Proteomes" id="UP000636800"/>
    </source>
</evidence>
<keyword evidence="2" id="KW-1185">Reference proteome</keyword>
<comment type="caution">
    <text evidence="1">The sequence shown here is derived from an EMBL/GenBank/DDBJ whole genome shotgun (WGS) entry which is preliminary data.</text>
</comment>
<dbReference type="AlphaFoldDB" id="A0A835UNL8"/>
<protein>
    <submittedName>
        <fullName evidence="1">Uncharacterized protein</fullName>
    </submittedName>
</protein>
<name>A0A835UNL8_VANPL</name>
<dbReference type="EMBL" id="JADCNL010000009">
    <property type="protein sequence ID" value="KAG0467125.1"/>
    <property type="molecule type" value="Genomic_DNA"/>
</dbReference>
<accession>A0A835UNL8</accession>
<proteinExistence type="predicted"/>
<organism evidence="1 2">
    <name type="scientific">Vanilla planifolia</name>
    <name type="common">Vanilla</name>
    <dbReference type="NCBI Taxonomy" id="51239"/>
    <lineage>
        <taxon>Eukaryota</taxon>
        <taxon>Viridiplantae</taxon>
        <taxon>Streptophyta</taxon>
        <taxon>Embryophyta</taxon>
        <taxon>Tracheophyta</taxon>
        <taxon>Spermatophyta</taxon>
        <taxon>Magnoliopsida</taxon>
        <taxon>Liliopsida</taxon>
        <taxon>Asparagales</taxon>
        <taxon>Orchidaceae</taxon>
        <taxon>Vanilloideae</taxon>
        <taxon>Vanilleae</taxon>
        <taxon>Vanilla</taxon>
    </lineage>
</organism>
<dbReference type="Proteomes" id="UP000636800">
    <property type="component" value="Unassembled WGS sequence"/>
</dbReference>
<gene>
    <name evidence="1" type="ORF">HPP92_018705</name>
</gene>
<reference evidence="1 2" key="1">
    <citation type="journal article" date="2020" name="Nat. Food">
        <title>A phased Vanilla planifolia genome enables genetic improvement of flavour and production.</title>
        <authorList>
            <person name="Hasing T."/>
            <person name="Tang H."/>
            <person name="Brym M."/>
            <person name="Khazi F."/>
            <person name="Huang T."/>
            <person name="Chambers A.H."/>
        </authorList>
    </citation>
    <scope>NUCLEOTIDE SEQUENCE [LARGE SCALE GENOMIC DNA]</scope>
    <source>
        <tissue evidence="1">Leaf</tissue>
    </source>
</reference>
<sequence>MEKGRGKANNVRFTTEASVVAFEEAKKAMQCSQDVREGFVECHSGRLRQLQFTHIATKEAMRDEE</sequence>